<evidence type="ECO:0000313" key="4">
    <source>
        <dbReference type="Proteomes" id="UP000027866"/>
    </source>
</evidence>
<sequence length="467" mass="50399">MMKADFRCTVAGLALAAALSISAQPVFAQDALAPEEEPQEAPDEEADARADLERQVEELREREREYRRRLEQLEARLALIERGQAVPGASLGAAEAANLRGAYIAPRPVAIPDDPSLAFFRKQDLSQSFVLPSQDAPPPGGEEEEERRSPAPSEAVAEISGEQQGRFGDRLGFDLGLSYSHFDTARISLNGFLALDAIFLGTISIDQVKSDIFTFDPTIRYGISDRLFVDANLPVLYRTSNFRSGGAGGSASALIERTVHDEGIGDLNFGASYRLIEETASMPDVVVSARVRVPTGRDPFGIEFVEVAGSEGNLQVPAALATGTGVYGASIGWAMLKTLDPMVIFGNATYFHNFSRDFADIDENEGNIPGRVDIGDAFQFGAGLAFALNDKSSISMSYSQRIIERTRLRPEGQDSRIVVGSQANVGLVNLGATFSLSRRLALIANVGIGLTDDSPDMSVGIRLPFRF</sequence>
<comment type="caution">
    <text evidence="3">The sequence shown here is derived from an EMBL/GenBank/DDBJ whole genome shotgun (WGS) entry which is preliminary data.</text>
</comment>
<feature type="region of interest" description="Disordered" evidence="1">
    <location>
        <begin position="30"/>
        <end position="64"/>
    </location>
</feature>
<dbReference type="EMBL" id="JMIX01000006">
    <property type="protein sequence ID" value="KEO93459.1"/>
    <property type="molecule type" value="Genomic_DNA"/>
</dbReference>
<feature type="region of interest" description="Disordered" evidence="1">
    <location>
        <begin position="130"/>
        <end position="154"/>
    </location>
</feature>
<evidence type="ECO:0000256" key="1">
    <source>
        <dbReference type="SAM" id="MobiDB-lite"/>
    </source>
</evidence>
<evidence type="ECO:0000313" key="3">
    <source>
        <dbReference type="EMBL" id="KEO93459.1"/>
    </source>
</evidence>
<name>A0A074MIY2_9SPHN</name>
<feature type="chain" id="PRO_5001697262" description="Transporter" evidence="2">
    <location>
        <begin position="29"/>
        <end position="467"/>
    </location>
</feature>
<dbReference type="AlphaFoldDB" id="A0A074MIY2"/>
<dbReference type="SUPFAM" id="SSF56935">
    <property type="entry name" value="Porins"/>
    <property type="match status" value="1"/>
</dbReference>
<gene>
    <name evidence="3" type="ORF">EH32_12150</name>
</gene>
<accession>A0A074MIY2</accession>
<reference evidence="3 4" key="1">
    <citation type="submission" date="2014-04" db="EMBL/GenBank/DDBJ databases">
        <title>A comprehensive comparison of genomes of Erythrobacter spp. Strains.</title>
        <authorList>
            <person name="Zheng Q."/>
        </authorList>
    </citation>
    <scope>NUCLEOTIDE SEQUENCE [LARGE SCALE GENOMIC DNA]</scope>
    <source>
        <strain evidence="3 4">DSM 8509</strain>
    </source>
</reference>
<dbReference type="RefSeq" id="WP_051697944.1">
    <property type="nucleotide sequence ID" value="NZ_CP017057.1"/>
</dbReference>
<evidence type="ECO:0000256" key="2">
    <source>
        <dbReference type="SAM" id="SignalP"/>
    </source>
</evidence>
<dbReference type="Proteomes" id="UP000027866">
    <property type="component" value="Unassembled WGS sequence"/>
</dbReference>
<feature type="compositionally biased region" description="Basic and acidic residues" evidence="1">
    <location>
        <begin position="47"/>
        <end position="64"/>
    </location>
</feature>
<evidence type="ECO:0008006" key="5">
    <source>
        <dbReference type="Google" id="ProtNLM"/>
    </source>
</evidence>
<keyword evidence="2" id="KW-0732">Signal</keyword>
<dbReference type="OrthoDB" id="5297564at2"/>
<feature type="compositionally biased region" description="Acidic residues" evidence="1">
    <location>
        <begin position="33"/>
        <end position="46"/>
    </location>
</feature>
<proteinExistence type="predicted"/>
<organism evidence="3 4">
    <name type="scientific">Erythrobacter litoralis</name>
    <dbReference type="NCBI Taxonomy" id="39960"/>
    <lineage>
        <taxon>Bacteria</taxon>
        <taxon>Pseudomonadati</taxon>
        <taxon>Pseudomonadota</taxon>
        <taxon>Alphaproteobacteria</taxon>
        <taxon>Sphingomonadales</taxon>
        <taxon>Erythrobacteraceae</taxon>
        <taxon>Erythrobacter/Porphyrobacter group</taxon>
        <taxon>Erythrobacter</taxon>
    </lineage>
</organism>
<feature type="signal peptide" evidence="2">
    <location>
        <begin position="1"/>
        <end position="28"/>
    </location>
</feature>
<protein>
    <recommendedName>
        <fullName evidence="5">Transporter</fullName>
    </recommendedName>
</protein>
<keyword evidence="4" id="KW-1185">Reference proteome</keyword>